<evidence type="ECO:0000256" key="1">
    <source>
        <dbReference type="ARBA" id="ARBA00006700"/>
    </source>
</evidence>
<name>X1MVG9_9ZZZZ</name>
<dbReference type="EMBL" id="BARV01020885">
    <property type="protein sequence ID" value="GAI18705.1"/>
    <property type="molecule type" value="Genomic_DNA"/>
</dbReference>
<keyword evidence="3" id="KW-0694">RNA-binding</keyword>
<dbReference type="GO" id="GO:0005840">
    <property type="term" value="C:ribosome"/>
    <property type="evidence" value="ECO:0007669"/>
    <property type="project" value="UniProtKB-KW"/>
</dbReference>
<evidence type="ECO:0000256" key="3">
    <source>
        <dbReference type="ARBA" id="ARBA00022884"/>
    </source>
</evidence>
<dbReference type="GO" id="GO:1990904">
    <property type="term" value="C:ribonucleoprotein complex"/>
    <property type="evidence" value="ECO:0007669"/>
    <property type="project" value="UniProtKB-KW"/>
</dbReference>
<dbReference type="SUPFAM" id="SSF54189">
    <property type="entry name" value="Ribosomal proteins S24e, L23 and L15e"/>
    <property type="match status" value="1"/>
</dbReference>
<organism evidence="6">
    <name type="scientific">marine sediment metagenome</name>
    <dbReference type="NCBI Taxonomy" id="412755"/>
    <lineage>
        <taxon>unclassified sequences</taxon>
        <taxon>metagenomes</taxon>
        <taxon>ecological metagenomes</taxon>
    </lineage>
</organism>
<dbReference type="InterPro" id="IPR012677">
    <property type="entry name" value="Nucleotide-bd_a/b_plait_sf"/>
</dbReference>
<keyword evidence="4" id="KW-0689">Ribosomal protein</keyword>
<dbReference type="Gene3D" id="3.30.70.330">
    <property type="match status" value="1"/>
</dbReference>
<dbReference type="PANTHER" id="PTHR11620">
    <property type="entry name" value="60S RIBOSOMAL PROTEIN L23A"/>
    <property type="match status" value="1"/>
</dbReference>
<evidence type="ECO:0000256" key="5">
    <source>
        <dbReference type="ARBA" id="ARBA00023274"/>
    </source>
</evidence>
<protein>
    <recommendedName>
        <fullName evidence="7">50S ribosomal protein L23</fullName>
    </recommendedName>
</protein>
<evidence type="ECO:0000256" key="2">
    <source>
        <dbReference type="ARBA" id="ARBA00022730"/>
    </source>
</evidence>
<keyword evidence="2" id="KW-0699">rRNA-binding</keyword>
<proteinExistence type="inferred from homology"/>
<dbReference type="Pfam" id="PF00276">
    <property type="entry name" value="Ribosomal_L23"/>
    <property type="match status" value="1"/>
</dbReference>
<gene>
    <name evidence="6" type="ORF">S06H3_34741</name>
</gene>
<keyword evidence="5" id="KW-0687">Ribonucleoprotein</keyword>
<dbReference type="PROSITE" id="PS00050">
    <property type="entry name" value="RIBOSOMAL_L23"/>
    <property type="match status" value="1"/>
</dbReference>
<dbReference type="AlphaFoldDB" id="X1MVG9"/>
<dbReference type="FunFam" id="3.30.70.330:FF:000001">
    <property type="entry name" value="50S ribosomal protein L23"/>
    <property type="match status" value="1"/>
</dbReference>
<dbReference type="GO" id="GO:0019843">
    <property type="term" value="F:rRNA binding"/>
    <property type="evidence" value="ECO:0007669"/>
    <property type="project" value="UniProtKB-KW"/>
</dbReference>
<dbReference type="InterPro" id="IPR012678">
    <property type="entry name" value="Ribosomal_uL23/eL15/eS24_sf"/>
</dbReference>
<dbReference type="InterPro" id="IPR013025">
    <property type="entry name" value="Ribosomal_uL23-like"/>
</dbReference>
<reference evidence="6" key="1">
    <citation type="journal article" date="2014" name="Front. Microbiol.">
        <title>High frequency of phylogenetically diverse reductive dehalogenase-homologous genes in deep subseafloor sedimentary metagenomes.</title>
        <authorList>
            <person name="Kawai M."/>
            <person name="Futagami T."/>
            <person name="Toyoda A."/>
            <person name="Takaki Y."/>
            <person name="Nishi S."/>
            <person name="Hori S."/>
            <person name="Arai W."/>
            <person name="Tsubouchi T."/>
            <person name="Morono Y."/>
            <person name="Uchiyama I."/>
            <person name="Ito T."/>
            <person name="Fujiyama A."/>
            <person name="Inagaki F."/>
            <person name="Takami H."/>
        </authorList>
    </citation>
    <scope>NUCLEOTIDE SEQUENCE</scope>
    <source>
        <strain evidence="6">Expedition CK06-06</strain>
    </source>
</reference>
<dbReference type="GO" id="GO:0003735">
    <property type="term" value="F:structural constituent of ribosome"/>
    <property type="evidence" value="ECO:0007669"/>
    <property type="project" value="InterPro"/>
</dbReference>
<evidence type="ECO:0000313" key="6">
    <source>
        <dbReference type="EMBL" id="GAI18705.1"/>
    </source>
</evidence>
<accession>X1MVG9</accession>
<dbReference type="NCBIfam" id="NF004366">
    <property type="entry name" value="PRK05738.3-2"/>
    <property type="match status" value="1"/>
</dbReference>
<sequence length="94" mass="10829">MHLYEVLRRPLITEKATLLKEGNKYVFEVAKEATKPQIKEAVEKAFKVKVVKVNIITVSGKTKRMGRREVTSPSWKKAIVRLEPENKITFFEGV</sequence>
<comment type="caution">
    <text evidence="6">The sequence shown here is derived from an EMBL/GenBank/DDBJ whole genome shotgun (WGS) entry which is preliminary data.</text>
</comment>
<evidence type="ECO:0000256" key="4">
    <source>
        <dbReference type="ARBA" id="ARBA00022980"/>
    </source>
</evidence>
<dbReference type="GO" id="GO:0006412">
    <property type="term" value="P:translation"/>
    <property type="evidence" value="ECO:0007669"/>
    <property type="project" value="InterPro"/>
</dbReference>
<evidence type="ECO:0008006" key="7">
    <source>
        <dbReference type="Google" id="ProtNLM"/>
    </source>
</evidence>
<comment type="similarity">
    <text evidence="1">Belongs to the universal ribosomal protein uL23 family.</text>
</comment>
<dbReference type="InterPro" id="IPR001014">
    <property type="entry name" value="Ribosomal_uL23_CS"/>
</dbReference>
<dbReference type="HAMAP" id="MF_01369_B">
    <property type="entry name" value="Ribosomal_uL23_B"/>
    <property type="match status" value="1"/>
</dbReference>
<dbReference type="NCBIfam" id="NF004359">
    <property type="entry name" value="PRK05738.1-3"/>
    <property type="match status" value="1"/>
</dbReference>
<dbReference type="NCBIfam" id="NF004363">
    <property type="entry name" value="PRK05738.2-4"/>
    <property type="match status" value="1"/>
</dbReference>